<feature type="signal peptide" evidence="1">
    <location>
        <begin position="1"/>
        <end position="25"/>
    </location>
</feature>
<evidence type="ECO:0000313" key="3">
    <source>
        <dbReference type="EMBL" id="EGZ51064.1"/>
    </source>
</evidence>
<evidence type="ECO:0000256" key="1">
    <source>
        <dbReference type="HAMAP-Rule" id="MF_01411"/>
    </source>
</evidence>
<evidence type="ECO:0000259" key="2">
    <source>
        <dbReference type="Pfam" id="PF04453"/>
    </source>
</evidence>
<dbReference type="PANTHER" id="PTHR30189:SF1">
    <property type="entry name" value="LPS-ASSEMBLY PROTEIN LPTD"/>
    <property type="match status" value="1"/>
</dbReference>
<comment type="caution">
    <text evidence="1">Lacks conserved residue(s) required for the propagation of feature annotation.</text>
</comment>
<reference evidence="3 4" key="1">
    <citation type="submission" date="2011-06" db="EMBL/GenBank/DDBJ databases">
        <authorList>
            <person name="Muzny D."/>
            <person name="Qin X."/>
            <person name="Deng J."/>
            <person name="Jiang H."/>
            <person name="Liu Y."/>
            <person name="Qu J."/>
            <person name="Song X.-Z."/>
            <person name="Zhang L."/>
            <person name="Thornton R."/>
            <person name="Coyle M."/>
            <person name="Francisco L."/>
            <person name="Jackson L."/>
            <person name="Javaid M."/>
            <person name="Korchina V."/>
            <person name="Kovar C."/>
            <person name="Mata R."/>
            <person name="Mathew T."/>
            <person name="Ngo R."/>
            <person name="Nguyen L."/>
            <person name="Nguyen N."/>
            <person name="Okwuonu G."/>
            <person name="Ongeri F."/>
            <person name="Pham C."/>
            <person name="Simmons D."/>
            <person name="Wilczek-Boney K."/>
            <person name="Hale W."/>
            <person name="Jakkamsetti A."/>
            <person name="Pham P."/>
            <person name="Ruth R."/>
            <person name="San Lucas F."/>
            <person name="Warren J."/>
            <person name="Zhang J."/>
            <person name="Zhao Z."/>
            <person name="Zhou C."/>
            <person name="Zhu D."/>
            <person name="Lee S."/>
            <person name="Bess C."/>
            <person name="Blankenburg K."/>
            <person name="Forbes L."/>
            <person name="Fu Q."/>
            <person name="Gubbala S."/>
            <person name="Hirani K."/>
            <person name="Jayaseelan J.C."/>
            <person name="Lara F."/>
            <person name="Munidasa M."/>
            <person name="Palculict T."/>
            <person name="Patil S."/>
            <person name="Pu L.-L."/>
            <person name="Saada N."/>
            <person name="Tang L."/>
            <person name="Weissenberger G."/>
            <person name="Zhu Y."/>
            <person name="Hemphill L."/>
            <person name="Shang Y."/>
            <person name="Youmans B."/>
            <person name="Ayvaz T."/>
            <person name="Ross M."/>
            <person name="Santibanez J."/>
            <person name="Aqrawi P."/>
            <person name="Gross S."/>
            <person name="Joshi V."/>
            <person name="Fowler G."/>
            <person name="Nazareth L."/>
            <person name="Reid J."/>
            <person name="Worley K."/>
            <person name="Petrosino J."/>
            <person name="Highlander S."/>
            <person name="Gibbs R."/>
        </authorList>
    </citation>
    <scope>NUCLEOTIDE SEQUENCE [LARGE SCALE GENOMIC DNA]</scope>
    <source>
        <strain evidence="3 4">9715</strain>
    </source>
</reference>
<sequence precursor="true">MARLFTLKPVVLALGMAFSAGSVHADNLSLGETCLRCDPEKIRAAAGEKPQVKTSGEEKLPADYTRITADKVQGQSKVAVAAQGDVIVEHNDKVLNAAWVEYDQTRDIVRAGDSFVLYENGSTVTGKKLVYNLAKGTGSTENARLEAEHEGRRLQSVSEKAELKGKDQYVLYNTKFNTCSRGDASWYIAASSIEADYDKGVGVAKNARLVFGGVPVLYTPWADFPLNGNRKSGLLVPTLKIGSDGTEVELPYYFNLAPNYDATLAPGLISGRGAKLRGEFRYLTPKLRGETSATWMPNDRRSDHNNRYHAKWQHQQTITPSVNAGVDFNQVSDDDYFRDFYGRNDIATNVNLNRQIWLNHNMRLLNGSLDSYATVQKYQTLANANGYKDEPYALMPRLSTRWQKNFGNLQFNAFGQFTRFQHDDKQSGNRIVIYPSASWNFHNDWGFVTPKVGVHYTHYNLDAFGGSNSRSASRVLPVVNVDAGMTFERPTSLWGKDYVQTLEPRLFYNYIPTKSQNDLPNFDSSENSFSYEQLFRENLYSGNDRINSSNSLTTAIQTRYLDRQTGVERFRAGIGQKFYFTTDSVALSGRVEEHPRNRSDWIAFGHGRITDTVSGHALVHYNQNKERFDNIDTGLRYNPEQGKVLSARYKYGRYEPIYLEQNADGTSQYVYEKLRQVDLAAQWPLRPNLYAVARFNYGLDVKKPLEQLVGLEYKSGCGCWSASVVAQRYVNGLDSAKNSTYKNAVFLNLQLKDLSNIGSNPYNELSRAIPGYSQSNEVIKK</sequence>
<protein>
    <recommendedName>
        <fullName evidence="1">LPS-assembly protein LptD</fullName>
    </recommendedName>
</protein>
<dbReference type="Gene3D" id="2.60.450.10">
    <property type="entry name" value="Lipopolysaccharide (LPS) transport protein A like domain"/>
    <property type="match status" value="1"/>
</dbReference>
<organism evidence="3 4">
    <name type="scientific">Neisseria wadsworthii 9715</name>
    <dbReference type="NCBI Taxonomy" id="1030841"/>
    <lineage>
        <taxon>Bacteria</taxon>
        <taxon>Pseudomonadati</taxon>
        <taxon>Pseudomonadota</taxon>
        <taxon>Betaproteobacteria</taxon>
        <taxon>Neisseriales</taxon>
        <taxon>Neisseriaceae</taxon>
        <taxon>Neisseria</taxon>
    </lineage>
</organism>
<keyword evidence="4" id="KW-1185">Reference proteome</keyword>
<evidence type="ECO:0000313" key="4">
    <source>
        <dbReference type="Proteomes" id="UP000005336"/>
    </source>
</evidence>
<keyword evidence="1" id="KW-0732">Signal</keyword>
<comment type="similarity">
    <text evidence="1">Belongs to the LptD family.</text>
</comment>
<dbReference type="PANTHER" id="PTHR30189">
    <property type="entry name" value="LPS-ASSEMBLY PROTEIN"/>
    <property type="match status" value="1"/>
</dbReference>
<feature type="chain" id="PRO_5009012832" description="LPS-assembly protein LptD" evidence="1">
    <location>
        <begin position="26"/>
        <end position="781"/>
    </location>
</feature>
<proteinExistence type="inferred from homology"/>
<comment type="subcellular location">
    <subcellularLocation>
        <location evidence="1">Cell outer membrane</location>
    </subcellularLocation>
</comment>
<dbReference type="Proteomes" id="UP000005336">
    <property type="component" value="Unassembled WGS sequence"/>
</dbReference>
<dbReference type="GO" id="GO:0043165">
    <property type="term" value="P:Gram-negative-bacterium-type cell outer membrane assembly"/>
    <property type="evidence" value="ECO:0007669"/>
    <property type="project" value="UniProtKB-UniRule"/>
</dbReference>
<dbReference type="HAMAP" id="MF_01411">
    <property type="entry name" value="LPS_assembly_LptD"/>
    <property type="match status" value="1"/>
</dbReference>
<dbReference type="InterPro" id="IPR020889">
    <property type="entry name" value="LipoPS_assembly_LptD"/>
</dbReference>
<dbReference type="RefSeq" id="WP_009115470.1">
    <property type="nucleotide sequence ID" value="NZ_JH165159.1"/>
</dbReference>
<comment type="caution">
    <text evidence="3">The sequence shown here is derived from an EMBL/GenBank/DDBJ whole genome shotgun (WGS) entry which is preliminary data.</text>
</comment>
<name>G4CML4_9NEIS</name>
<keyword evidence="1" id="KW-0472">Membrane</keyword>
<dbReference type="OrthoDB" id="9760225at2"/>
<dbReference type="Pfam" id="PF04453">
    <property type="entry name" value="LptD"/>
    <property type="match status" value="1"/>
</dbReference>
<dbReference type="GO" id="GO:0015920">
    <property type="term" value="P:lipopolysaccharide transport"/>
    <property type="evidence" value="ECO:0007669"/>
    <property type="project" value="InterPro"/>
</dbReference>
<comment type="subunit">
    <text evidence="1">Component of the lipopolysaccharide transport and assembly complex. Interacts with LptE and LptA.</text>
</comment>
<dbReference type="GO" id="GO:0009279">
    <property type="term" value="C:cell outer membrane"/>
    <property type="evidence" value="ECO:0007669"/>
    <property type="project" value="UniProtKB-SubCell"/>
</dbReference>
<dbReference type="InterPro" id="IPR007543">
    <property type="entry name" value="LptD_C"/>
</dbReference>
<comment type="function">
    <text evidence="1">Together with LptE, is involved in the assembly of lipopolysaccharide (LPS) at the surface of the outer membrane.</text>
</comment>
<dbReference type="AlphaFoldDB" id="G4CML4"/>
<dbReference type="HOGENOM" id="CLU_009039_0_1_4"/>
<accession>G4CML4</accession>
<dbReference type="GO" id="GO:1990351">
    <property type="term" value="C:transporter complex"/>
    <property type="evidence" value="ECO:0007669"/>
    <property type="project" value="TreeGrafter"/>
</dbReference>
<dbReference type="PATRIC" id="fig|1030841.3.peg.326"/>
<keyword evidence="1" id="KW-0998">Cell outer membrane</keyword>
<dbReference type="EMBL" id="AGAZ01000011">
    <property type="protein sequence ID" value="EGZ51064.1"/>
    <property type="molecule type" value="Genomic_DNA"/>
</dbReference>
<feature type="domain" description="LptD C-terminal" evidence="2">
    <location>
        <begin position="305"/>
        <end position="688"/>
    </location>
</feature>
<gene>
    <name evidence="1" type="primary">lptD</name>
    <name evidence="3" type="ORF">HMPREF9370_0323</name>
</gene>
<dbReference type="InterPro" id="IPR050218">
    <property type="entry name" value="LptD"/>
</dbReference>
<dbReference type="STRING" id="1030841.HMPREF9370_0323"/>